<organism evidence="7 8">
    <name type="scientific">Entomortierella chlamydospora</name>
    <dbReference type="NCBI Taxonomy" id="101097"/>
    <lineage>
        <taxon>Eukaryota</taxon>
        <taxon>Fungi</taxon>
        <taxon>Fungi incertae sedis</taxon>
        <taxon>Mucoromycota</taxon>
        <taxon>Mortierellomycotina</taxon>
        <taxon>Mortierellomycetes</taxon>
        <taxon>Mortierellales</taxon>
        <taxon>Mortierellaceae</taxon>
        <taxon>Entomortierella</taxon>
    </lineage>
</organism>
<dbReference type="Pfam" id="PF08757">
    <property type="entry name" value="CotH"/>
    <property type="match status" value="1"/>
</dbReference>
<gene>
    <name evidence="7" type="primary">ARP5</name>
    <name evidence="7" type="ORF">BGZ80_008416</name>
</gene>
<evidence type="ECO:0000256" key="6">
    <source>
        <dbReference type="SAM" id="MobiDB-lite"/>
    </source>
</evidence>
<accession>A0A9P6T143</accession>
<dbReference type="Proteomes" id="UP000703661">
    <property type="component" value="Unassembled WGS sequence"/>
</dbReference>
<evidence type="ECO:0000256" key="4">
    <source>
        <dbReference type="ARBA" id="ARBA00023242"/>
    </source>
</evidence>
<dbReference type="SUPFAM" id="SSF53067">
    <property type="entry name" value="Actin-like ATPase domain"/>
    <property type="match status" value="2"/>
</dbReference>
<evidence type="ECO:0000313" key="8">
    <source>
        <dbReference type="Proteomes" id="UP000703661"/>
    </source>
</evidence>
<protein>
    <submittedName>
        <fullName evidence="7">Nuclear actin-protein involved in chromatin remodeling</fullName>
    </submittedName>
</protein>
<dbReference type="GO" id="GO:0005634">
    <property type="term" value="C:nucleus"/>
    <property type="evidence" value="ECO:0007669"/>
    <property type="project" value="UniProtKB-SubCell"/>
</dbReference>
<dbReference type="InterPro" id="IPR014867">
    <property type="entry name" value="Spore_coat_CotH_CotH2/3/7"/>
</dbReference>
<comment type="subcellular location">
    <subcellularLocation>
        <location evidence="1">Nucleus</location>
    </subcellularLocation>
</comment>
<keyword evidence="4" id="KW-0539">Nucleus</keyword>
<keyword evidence="3" id="KW-0804">Transcription</keyword>
<dbReference type="SMART" id="SM00268">
    <property type="entry name" value="ACTIN"/>
    <property type="match status" value="1"/>
</dbReference>
<dbReference type="Pfam" id="PF00022">
    <property type="entry name" value="Actin"/>
    <property type="match status" value="2"/>
</dbReference>
<dbReference type="CDD" id="cd10211">
    <property type="entry name" value="ASKHA_NBD_Arp5"/>
    <property type="match status" value="1"/>
</dbReference>
<dbReference type="InterPro" id="IPR043129">
    <property type="entry name" value="ATPase_NBD"/>
</dbReference>
<dbReference type="InterPro" id="IPR004000">
    <property type="entry name" value="Actin"/>
</dbReference>
<feature type="region of interest" description="Disordered" evidence="6">
    <location>
        <begin position="1265"/>
        <end position="1296"/>
    </location>
</feature>
<feature type="region of interest" description="Disordered" evidence="6">
    <location>
        <begin position="514"/>
        <end position="543"/>
    </location>
</feature>
<evidence type="ECO:0000256" key="3">
    <source>
        <dbReference type="ARBA" id="ARBA00023163"/>
    </source>
</evidence>
<feature type="region of interest" description="Disordered" evidence="6">
    <location>
        <begin position="446"/>
        <end position="477"/>
    </location>
</feature>
<sequence>MAKQRADMDVDMDADVVMNEEMEEDMDNVTLYPILTEKQYTPTPDYSDYSEHFAATGTALVIDNGSWQCRAGWATEERPRLSFDNQTAKFRDRKANVSSTYVGNDVYADVLARSNARTAFDGAIMCNPEIMETVLDYIFIKLGIDAEKIDHPVVMTEAVCVPLYNRNLMSELLFESYQIPSVAYGIDSLFSMYANGPERSRNGIVVSAGHHYSHVIPVSDGKVYLEHAKRISYGGVPASEYMLKLMQMKYPTFPMKMTTTQSETLLINHTYVAHDYLAELASYEDPKIFQSKDRVIQFPFVAPVVEEKSEEEQARLAAKRKEQGRRLQEQAAKARLEKLIQREQDLEQYTALKNSRSTLKKAEWMEQLKSMGFKEESDLDAAIKTTDAAIKRARNKELGIEEEEKEPPTFPLLEIPDEELSEADRKEKKKQRLLKASYDARMRAKAAKAEETAYQEELARLDEEKREREPQRWLEELHTKRKELVDKIKAKKQLREQLSDRRSHASQLRMKSIAALASDSPPPKRRRKGQDEDTFGQDDEDWMVYREISREDDSEDEEEASQLNEYEQKLLKYDPGFLQEHTMNAYTPKNSFLHYYTNGLGPYDPAVGLSLEQTYQLHVNVERIRVPEVLFQPGIIGLDQTGLVETIQDVLKRFDAQARERLVQNIFVTGGMAQVPGLIDRLDSSIRSILPFSPDKKIYEVRRARDCLVDAWRGAAMVGRDSDQMKKILVTRQEYEEMVTFNCVGYPSTPGGVFGVSIAGVVHKLATNEDTFPVWSGAVPGTTGSVEYSYVELNAQGAALKTEAFVRRLANQSDTATMNEFFERPVTVWELPKIPYTYLATYPSKTRAFKQKQIATIHVTAPVAMISEMNANPKNDKDYKVTTFRFINSEMIYNQRNITFSTSGKSSKEFAKQSFKFEFDTDYNQTFFSRPNIKLRSMAQDPAMIREKLYIDMLNSVGVPTQQGAYVRLFVNNEPYGLYLMVDDIKKSFVKQTIHGGDPLINRGSLVQMNAWINKADLVYKGPDTANYDQNSYTSKNLGNNPPTNPLQELIAFMSDLQSFDPISTPDPVGYWNNTRLDLDGVMRCMALEYLMGGFDMYWYSASNYFMYKNPTLAPNGGKWQFIPTDMDNTFGSGYPTSTLPTYRNYVDFAALGERPLVQKLILQNPQINALFEQTLKEIISTAFKPEAIGARAKAYNQMLSLDAQWDLSLKRMSPGNDKNFTFADFNTNLYNVTKDMQAGVLGWVEDMTNLVAAELKFTIPQGLVDRVPPPPKKGEQGNPEEEENDSVVEVPDKADSVSAGSLDNKAGIVTQWIAASAVVLALFL</sequence>
<feature type="region of interest" description="Disordered" evidence="6">
    <location>
        <begin position="401"/>
        <end position="432"/>
    </location>
</feature>
<evidence type="ECO:0000313" key="7">
    <source>
        <dbReference type="EMBL" id="KAG0017311.1"/>
    </source>
</evidence>
<reference evidence="7" key="1">
    <citation type="journal article" date="2020" name="Fungal Divers.">
        <title>Resolving the Mortierellaceae phylogeny through synthesis of multi-gene phylogenetics and phylogenomics.</title>
        <authorList>
            <person name="Vandepol N."/>
            <person name="Liber J."/>
            <person name="Desiro A."/>
            <person name="Na H."/>
            <person name="Kennedy M."/>
            <person name="Barry K."/>
            <person name="Grigoriev I.V."/>
            <person name="Miller A.N."/>
            <person name="O'Donnell K."/>
            <person name="Stajich J.E."/>
            <person name="Bonito G."/>
        </authorList>
    </citation>
    <scope>NUCLEOTIDE SEQUENCE</scope>
    <source>
        <strain evidence="7">NRRL 2769</strain>
    </source>
</reference>
<dbReference type="EMBL" id="JAAAID010000455">
    <property type="protein sequence ID" value="KAG0017311.1"/>
    <property type="molecule type" value="Genomic_DNA"/>
</dbReference>
<proteinExistence type="inferred from homology"/>
<name>A0A9P6T143_9FUNG</name>
<evidence type="ECO:0000256" key="2">
    <source>
        <dbReference type="ARBA" id="ARBA00023015"/>
    </source>
</evidence>
<keyword evidence="2" id="KW-0805">Transcription regulation</keyword>
<comment type="similarity">
    <text evidence="5">Belongs to the actin family.</text>
</comment>
<evidence type="ECO:0000256" key="5">
    <source>
        <dbReference type="RuleBase" id="RU000487"/>
    </source>
</evidence>
<evidence type="ECO:0000256" key="1">
    <source>
        <dbReference type="ARBA" id="ARBA00004123"/>
    </source>
</evidence>
<keyword evidence="8" id="KW-1185">Reference proteome</keyword>
<feature type="compositionally biased region" description="Acidic residues" evidence="6">
    <location>
        <begin position="532"/>
        <end position="542"/>
    </location>
</feature>
<comment type="caution">
    <text evidence="7">The sequence shown here is derived from an EMBL/GenBank/DDBJ whole genome shotgun (WGS) entry which is preliminary data.</text>
</comment>
<dbReference type="Gene3D" id="3.30.420.40">
    <property type="match status" value="2"/>
</dbReference>
<dbReference type="PANTHER" id="PTHR11937">
    <property type="entry name" value="ACTIN"/>
    <property type="match status" value="1"/>
</dbReference>
<dbReference type="FunFam" id="3.30.420.40:FF:000122">
    <property type="entry name" value="ARP5 actin-related protein 5 homolog"/>
    <property type="match status" value="1"/>
</dbReference>